<evidence type="ECO:0000256" key="2">
    <source>
        <dbReference type="ARBA" id="ARBA00008536"/>
    </source>
</evidence>
<keyword evidence="8 17" id="KW-0732">Signal</keyword>
<sequence>MDAVTCFMYLFIFYLLHLQLFAVADNASYVPSDIIFLNCGSNTSEFVEYDGRNWCGDIASSYVLSNTDTNTKSFVVRAPGTLQSVPEVPYMTARIFQSEFTYTFNVTPGPKFIRLHFYPASYLDFNISGAFLSVSASNFTLLRNFSASLNADYINVPYFMKEFIVHVCGSLLELTFAPSYNARDAYAFVNGIEVVSMPLDLYIHSDVAPLPFVGHDTNPVYIYKDSAMECLHRLNVGGEKITPKYDTGMFRTWDTDEVYILGANVYLEPSNMSMPVLYADNAPPYSVPADVYRTSRSMAPIAGGLVNLNYNMTWFFPVDSGFLYLVRLHFCEIYHDITEYNQVVFTVFLNNQTAEQEFDPIALSGGPGVAMHRDYAVMVPQVKEGKQDLWLDLHPDKDSRPRYYTAFLNGVEIFKLSNVDKNLAGLNPSQSFKSRSDVKPTHKNLQKLKFILIGCGLGAVVLLILLCLVLSSLKVIRPTKVLSWCGLAVYTPNQIEKSRKSSFCRHFSLREMKLATNDFDESLLVDTGGFGSVYKGRVDSGATYVAIKRANPMSEQGVSEFETEILLLSQLRHNNLVSLLGYCNEDGEMILVYDFMANGTLYDRLHLRQGDQPPLSWIQRLEICIGVARGLHYLHTGTKHKIIHRDIKTTNILLDHNWVPKISDFGLSKECYPSLANTNVKGSIGYLDPECCQSHKLTEKTDLYSLGVVLLEVLCARPAVSQGEDGEHVNLAEWVMLCFENGRVEQIVDSNLEGKIEKECFELYLGVAMKCLADRGVERPSIGEVLENLVQAMHFQKNECTVLNGNVHRNDNAGLYGHSDLTPGVEFSEIIMPVGR</sequence>
<protein>
    <recommendedName>
        <fullName evidence="18">Protein kinase domain-containing protein</fullName>
    </recommendedName>
</protein>
<evidence type="ECO:0000256" key="17">
    <source>
        <dbReference type="SAM" id="SignalP"/>
    </source>
</evidence>
<dbReference type="Gene3D" id="2.60.120.430">
    <property type="entry name" value="Galactose-binding lectin"/>
    <property type="match status" value="2"/>
</dbReference>
<dbReference type="Gene3D" id="1.10.510.10">
    <property type="entry name" value="Transferase(Phosphotransferase) domain 1"/>
    <property type="match status" value="1"/>
</dbReference>
<evidence type="ECO:0000256" key="4">
    <source>
        <dbReference type="ARBA" id="ARBA00022475"/>
    </source>
</evidence>
<keyword evidence="10" id="KW-0418">Kinase</keyword>
<evidence type="ECO:0000256" key="12">
    <source>
        <dbReference type="ARBA" id="ARBA00022989"/>
    </source>
</evidence>
<dbReference type="FunFam" id="1.10.510.10:FF:000240">
    <property type="entry name" value="Lectin-domain containing receptor kinase A4.3"/>
    <property type="match status" value="1"/>
</dbReference>
<evidence type="ECO:0000256" key="11">
    <source>
        <dbReference type="ARBA" id="ARBA00022840"/>
    </source>
</evidence>
<evidence type="ECO:0000313" key="20">
    <source>
        <dbReference type="Proteomes" id="UP001603857"/>
    </source>
</evidence>
<dbReference type="AlphaFoldDB" id="A0ABD1NNP1"/>
<evidence type="ECO:0000256" key="16">
    <source>
        <dbReference type="SAM" id="Phobius"/>
    </source>
</evidence>
<accession>A0ABD1NNP1</accession>
<organism evidence="19 20">
    <name type="scientific">Flemingia macrophylla</name>
    <dbReference type="NCBI Taxonomy" id="520843"/>
    <lineage>
        <taxon>Eukaryota</taxon>
        <taxon>Viridiplantae</taxon>
        <taxon>Streptophyta</taxon>
        <taxon>Embryophyta</taxon>
        <taxon>Tracheophyta</taxon>
        <taxon>Spermatophyta</taxon>
        <taxon>Magnoliopsida</taxon>
        <taxon>eudicotyledons</taxon>
        <taxon>Gunneridae</taxon>
        <taxon>Pentapetalae</taxon>
        <taxon>rosids</taxon>
        <taxon>fabids</taxon>
        <taxon>Fabales</taxon>
        <taxon>Fabaceae</taxon>
        <taxon>Papilionoideae</taxon>
        <taxon>50 kb inversion clade</taxon>
        <taxon>NPAAA clade</taxon>
        <taxon>indigoferoid/millettioid clade</taxon>
        <taxon>Phaseoleae</taxon>
        <taxon>Flemingia</taxon>
    </lineage>
</organism>
<dbReference type="PANTHER" id="PTHR34590">
    <property type="entry name" value="OS03G0124300 PROTEIN-RELATED"/>
    <property type="match status" value="1"/>
</dbReference>
<dbReference type="PANTHER" id="PTHR34590:SF5">
    <property type="entry name" value="OS04G0586500 PROTEIN"/>
    <property type="match status" value="1"/>
</dbReference>
<keyword evidence="12 16" id="KW-1133">Transmembrane helix</keyword>
<evidence type="ECO:0000256" key="6">
    <source>
        <dbReference type="ARBA" id="ARBA00022679"/>
    </source>
</evidence>
<keyword evidence="13 16" id="KW-0472">Membrane</keyword>
<evidence type="ECO:0000259" key="18">
    <source>
        <dbReference type="PROSITE" id="PS50011"/>
    </source>
</evidence>
<dbReference type="FunFam" id="2.60.120.430:FF:000007">
    <property type="entry name" value="FERONIA receptor-like kinase"/>
    <property type="match status" value="1"/>
</dbReference>
<dbReference type="FunFam" id="2.60.120.430:FF:000003">
    <property type="entry name" value="FERONIA receptor-like kinase"/>
    <property type="match status" value="1"/>
</dbReference>
<keyword evidence="4" id="KW-1003">Cell membrane</keyword>
<dbReference type="SUPFAM" id="SSF56112">
    <property type="entry name" value="Protein kinase-like (PK-like)"/>
    <property type="match status" value="1"/>
</dbReference>
<dbReference type="GO" id="GO:0005886">
    <property type="term" value="C:plasma membrane"/>
    <property type="evidence" value="ECO:0007669"/>
    <property type="project" value="UniProtKB-SubCell"/>
</dbReference>
<feature type="signal peptide" evidence="17">
    <location>
        <begin position="1"/>
        <end position="24"/>
    </location>
</feature>
<proteinExistence type="inferred from homology"/>
<dbReference type="InterPro" id="IPR024788">
    <property type="entry name" value="Malectin-like_Carb-bd_dom"/>
</dbReference>
<evidence type="ECO:0000256" key="7">
    <source>
        <dbReference type="ARBA" id="ARBA00022692"/>
    </source>
</evidence>
<feature type="transmembrane region" description="Helical" evidence="16">
    <location>
        <begin position="450"/>
        <end position="470"/>
    </location>
</feature>
<evidence type="ECO:0000256" key="1">
    <source>
        <dbReference type="ARBA" id="ARBA00004251"/>
    </source>
</evidence>
<feature type="domain" description="Protein kinase" evidence="18">
    <location>
        <begin position="519"/>
        <end position="795"/>
    </location>
</feature>
<dbReference type="CDD" id="cd14066">
    <property type="entry name" value="STKc_IRAK"/>
    <property type="match status" value="1"/>
</dbReference>
<name>A0ABD1NNP1_9FABA</name>
<dbReference type="SMART" id="SM00220">
    <property type="entry name" value="S_TKc"/>
    <property type="match status" value="1"/>
</dbReference>
<keyword evidence="20" id="KW-1185">Reference proteome</keyword>
<evidence type="ECO:0000256" key="10">
    <source>
        <dbReference type="ARBA" id="ARBA00022777"/>
    </source>
</evidence>
<keyword evidence="9" id="KW-0547">Nucleotide-binding</keyword>
<dbReference type="InterPro" id="IPR000719">
    <property type="entry name" value="Prot_kinase_dom"/>
</dbReference>
<evidence type="ECO:0000256" key="5">
    <source>
        <dbReference type="ARBA" id="ARBA00022527"/>
    </source>
</evidence>
<dbReference type="InterPro" id="IPR001245">
    <property type="entry name" value="Ser-Thr/Tyr_kinase_cat_dom"/>
</dbReference>
<keyword evidence="15" id="KW-0325">Glycoprotein</keyword>
<dbReference type="PROSITE" id="PS50011">
    <property type="entry name" value="PROTEIN_KINASE_DOM"/>
    <property type="match status" value="1"/>
</dbReference>
<dbReference type="InterPro" id="IPR045272">
    <property type="entry name" value="ANXUR1/2-like"/>
</dbReference>
<dbReference type="GO" id="GO:0002229">
    <property type="term" value="P:defense response to oomycetes"/>
    <property type="evidence" value="ECO:0007669"/>
    <property type="project" value="UniProtKB-ARBA"/>
</dbReference>
<evidence type="ECO:0000256" key="3">
    <source>
        <dbReference type="ARBA" id="ARBA00010217"/>
    </source>
</evidence>
<dbReference type="InterPro" id="IPR008271">
    <property type="entry name" value="Ser/Thr_kinase_AS"/>
</dbReference>
<dbReference type="FunFam" id="3.30.200.20:FF:000039">
    <property type="entry name" value="receptor-like protein kinase FERONIA"/>
    <property type="match status" value="1"/>
</dbReference>
<evidence type="ECO:0000256" key="9">
    <source>
        <dbReference type="ARBA" id="ARBA00022741"/>
    </source>
</evidence>
<keyword evidence="11" id="KW-0067">ATP-binding</keyword>
<dbReference type="Pfam" id="PF12819">
    <property type="entry name" value="Malectin_like"/>
    <property type="match status" value="1"/>
</dbReference>
<keyword evidence="6" id="KW-0808">Transferase</keyword>
<keyword evidence="7 16" id="KW-0812">Transmembrane</keyword>
<comment type="similarity">
    <text evidence="2">In the N-terminal section; belongs to the leguminous lectin family.</text>
</comment>
<comment type="similarity">
    <text evidence="3">In the C-terminal section; belongs to the protein kinase superfamily. Ser/Thr protein kinase family.</text>
</comment>
<keyword evidence="5" id="KW-0723">Serine/threonine-protein kinase</keyword>
<reference evidence="19 20" key="1">
    <citation type="submission" date="2024-08" db="EMBL/GenBank/DDBJ databases">
        <title>Insights into the chromosomal genome structure of Flemingia macrophylla.</title>
        <authorList>
            <person name="Ding Y."/>
            <person name="Zhao Y."/>
            <person name="Bi W."/>
            <person name="Wu M."/>
            <person name="Zhao G."/>
            <person name="Gong Y."/>
            <person name="Li W."/>
            <person name="Zhang P."/>
        </authorList>
    </citation>
    <scope>NUCLEOTIDE SEQUENCE [LARGE SCALE GENOMIC DNA]</scope>
    <source>
        <strain evidence="19">DYQJB</strain>
        <tissue evidence="19">Leaf</tissue>
    </source>
</reference>
<gene>
    <name evidence="19" type="ORF">Fmac_003113</name>
</gene>
<evidence type="ECO:0000313" key="19">
    <source>
        <dbReference type="EMBL" id="KAL2349113.1"/>
    </source>
</evidence>
<evidence type="ECO:0000256" key="8">
    <source>
        <dbReference type="ARBA" id="ARBA00022729"/>
    </source>
</evidence>
<dbReference type="GO" id="GO:0004674">
    <property type="term" value="F:protein serine/threonine kinase activity"/>
    <property type="evidence" value="ECO:0007669"/>
    <property type="project" value="UniProtKB-KW"/>
</dbReference>
<dbReference type="Gene3D" id="3.30.200.20">
    <property type="entry name" value="Phosphorylase Kinase, domain 1"/>
    <property type="match status" value="1"/>
</dbReference>
<dbReference type="PROSITE" id="PS00108">
    <property type="entry name" value="PROTEIN_KINASE_ST"/>
    <property type="match status" value="1"/>
</dbReference>
<evidence type="ECO:0000256" key="13">
    <source>
        <dbReference type="ARBA" id="ARBA00023136"/>
    </source>
</evidence>
<dbReference type="GO" id="GO:0005524">
    <property type="term" value="F:ATP binding"/>
    <property type="evidence" value="ECO:0007669"/>
    <property type="project" value="UniProtKB-KW"/>
</dbReference>
<dbReference type="Proteomes" id="UP001603857">
    <property type="component" value="Unassembled WGS sequence"/>
</dbReference>
<evidence type="ECO:0000256" key="14">
    <source>
        <dbReference type="ARBA" id="ARBA00023170"/>
    </source>
</evidence>
<dbReference type="InterPro" id="IPR011009">
    <property type="entry name" value="Kinase-like_dom_sf"/>
</dbReference>
<dbReference type="Pfam" id="PF07714">
    <property type="entry name" value="PK_Tyr_Ser-Thr"/>
    <property type="match status" value="1"/>
</dbReference>
<evidence type="ECO:0000256" key="15">
    <source>
        <dbReference type="ARBA" id="ARBA00023180"/>
    </source>
</evidence>
<dbReference type="EMBL" id="JBGMDY010000001">
    <property type="protein sequence ID" value="KAL2349113.1"/>
    <property type="molecule type" value="Genomic_DNA"/>
</dbReference>
<keyword evidence="14" id="KW-0675">Receptor</keyword>
<comment type="caution">
    <text evidence="19">The sequence shown here is derived from an EMBL/GenBank/DDBJ whole genome shotgun (WGS) entry which is preliminary data.</text>
</comment>
<feature type="chain" id="PRO_5044858244" description="Protein kinase domain-containing protein" evidence="17">
    <location>
        <begin position="25"/>
        <end position="836"/>
    </location>
</feature>
<comment type="subcellular location">
    <subcellularLocation>
        <location evidence="1">Cell membrane</location>
        <topology evidence="1">Single-pass type I membrane protein</topology>
    </subcellularLocation>
</comment>